<dbReference type="GO" id="GO:0005886">
    <property type="term" value="C:plasma membrane"/>
    <property type="evidence" value="ECO:0007669"/>
    <property type="project" value="TreeGrafter"/>
</dbReference>
<reference evidence="10" key="2">
    <citation type="submission" date="2023-11" db="UniProtKB">
        <authorList>
            <consortium name="WormBaseParasite"/>
        </authorList>
    </citation>
    <scope>IDENTIFICATION</scope>
</reference>
<dbReference type="InterPro" id="IPR001734">
    <property type="entry name" value="Na/solute_symporter"/>
</dbReference>
<evidence type="ECO:0000256" key="1">
    <source>
        <dbReference type="ARBA" id="ARBA00004141"/>
    </source>
</evidence>
<feature type="transmembrane region" description="Helical" evidence="8">
    <location>
        <begin position="323"/>
        <end position="344"/>
    </location>
</feature>
<comment type="subcellular location">
    <subcellularLocation>
        <location evidence="1">Membrane</location>
        <topology evidence="1">Multi-pass membrane protein</topology>
    </subcellularLocation>
</comment>
<evidence type="ECO:0000256" key="7">
    <source>
        <dbReference type="SAM" id="MobiDB-lite"/>
    </source>
</evidence>
<dbReference type="AlphaFoldDB" id="A0AA85KD16"/>
<feature type="transmembrane region" description="Helical" evidence="8">
    <location>
        <begin position="536"/>
        <end position="557"/>
    </location>
</feature>
<feature type="transmembrane region" description="Helical" evidence="8">
    <location>
        <begin position="122"/>
        <end position="139"/>
    </location>
</feature>
<evidence type="ECO:0000256" key="3">
    <source>
        <dbReference type="ARBA" id="ARBA00022692"/>
    </source>
</evidence>
<proteinExistence type="inferred from homology"/>
<evidence type="ECO:0000313" key="10">
    <source>
        <dbReference type="WBParaSite" id="TREG1_74810.1"/>
    </source>
</evidence>
<organism evidence="9 10">
    <name type="scientific">Trichobilharzia regenti</name>
    <name type="common">Nasal bird schistosome</name>
    <dbReference type="NCBI Taxonomy" id="157069"/>
    <lineage>
        <taxon>Eukaryota</taxon>
        <taxon>Metazoa</taxon>
        <taxon>Spiralia</taxon>
        <taxon>Lophotrochozoa</taxon>
        <taxon>Platyhelminthes</taxon>
        <taxon>Trematoda</taxon>
        <taxon>Digenea</taxon>
        <taxon>Strigeidida</taxon>
        <taxon>Schistosomatoidea</taxon>
        <taxon>Schistosomatidae</taxon>
        <taxon>Trichobilharzia</taxon>
    </lineage>
</organism>
<dbReference type="PANTHER" id="PTHR11819">
    <property type="entry name" value="SOLUTE CARRIER FAMILY 5"/>
    <property type="match status" value="1"/>
</dbReference>
<dbReference type="WBParaSite" id="TREG1_74810.1">
    <property type="protein sequence ID" value="TREG1_74810.1"/>
    <property type="gene ID" value="TREG1_74810"/>
</dbReference>
<evidence type="ECO:0000256" key="5">
    <source>
        <dbReference type="ARBA" id="ARBA00023136"/>
    </source>
</evidence>
<dbReference type="PROSITE" id="PS50283">
    <property type="entry name" value="NA_SOLUT_SYMP_3"/>
    <property type="match status" value="1"/>
</dbReference>
<evidence type="ECO:0000313" key="9">
    <source>
        <dbReference type="Proteomes" id="UP000050795"/>
    </source>
</evidence>
<reference evidence="9" key="1">
    <citation type="submission" date="2022-06" db="EMBL/GenBank/DDBJ databases">
        <authorList>
            <person name="Berger JAMES D."/>
            <person name="Berger JAMES D."/>
        </authorList>
    </citation>
    <scope>NUCLEOTIDE SEQUENCE [LARGE SCALE GENOMIC DNA]</scope>
</reference>
<dbReference type="Proteomes" id="UP000050795">
    <property type="component" value="Unassembled WGS sequence"/>
</dbReference>
<protein>
    <recommendedName>
        <fullName evidence="11">Sodium/myo-inositol cotransporter</fullName>
    </recommendedName>
</protein>
<name>A0AA85KD16_TRIRE</name>
<feature type="transmembrane region" description="Helical" evidence="8">
    <location>
        <begin position="88"/>
        <end position="110"/>
    </location>
</feature>
<feature type="transmembrane region" description="Helical" evidence="8">
    <location>
        <begin position="12"/>
        <end position="29"/>
    </location>
</feature>
<evidence type="ECO:0000256" key="6">
    <source>
        <dbReference type="RuleBase" id="RU362091"/>
    </source>
</evidence>
<feature type="transmembrane region" description="Helical" evidence="8">
    <location>
        <begin position="465"/>
        <end position="487"/>
    </location>
</feature>
<evidence type="ECO:0000256" key="8">
    <source>
        <dbReference type="SAM" id="Phobius"/>
    </source>
</evidence>
<feature type="transmembrane region" description="Helical" evidence="8">
    <location>
        <begin position="720"/>
        <end position="740"/>
    </location>
</feature>
<sequence>MHIKVDQWDVSVIIIYLIALLGAGIYSLFAHRRGTVTDYFLAGRFITWLPIGASLFASNIGSEHFIGLAGSGAASGIAVGAFELNASIILQLLGWVFLPVYIASGVSTLPEYMKKRFGGDRIKVYLAVLSLLLYIFTKISVNLYSGSLFLTEALHWNTWLSIIIILIITAVITTTGGLAAVLYTDTLQFFIMISGATILTILSFIKVGGFPGLLAAYGGAIAEVDATSKEGLQLITSLGMALNTTNSTSLLQLSNDPRVPSGLRCSLPSPKAFKLLREIDDRDMPWLGFLLGQTPASIWYWCADQMMVQRTLAAKSLSHAQSATLMTGLIKQLPLFIMVIPGMISRVLYANEIACFPGTDCMKVCGHESGCSNMAYPKLVIGLMPSGLRGLMLAVMLAALISDLTSIFNSSSTLFTMDIYRQFRQKAQNMELMIVGRVFVVVLVGLSVAWVPIIQQFQGSQLYIYIQSTAAYLTPPIAAVYLCAVLWKRSNEKGAFTGLMYGLITGFIRMILAIVYNDPICGEIDSRPWIIKEIHYMYFAVFSFMSTALLVVIVSLCSKPPTPSQLYHLTYWTAWDSNSEDKDNNDDNNVDENDDSNNSSNNHKNALDSFDIKPSQIQSINGDVGSYDALTLQSNGYESVLLSKSKSNTDRKNSRSLFKSIFMWLCGFEDWVSPKKSSAAATDDILTESEKLQALRKAEERTQARLHKITCLHQDPRAKLVLRIGLILIILLTITGYIFYSTYFDEISIGPLIVTTTTTTNQTSPLEPHLSELIAYLQRHNLIKVRNQTSTLP</sequence>
<keyword evidence="9" id="KW-1185">Reference proteome</keyword>
<evidence type="ECO:0000256" key="4">
    <source>
        <dbReference type="ARBA" id="ARBA00022989"/>
    </source>
</evidence>
<dbReference type="GO" id="GO:0005412">
    <property type="term" value="F:D-glucose:sodium symporter activity"/>
    <property type="evidence" value="ECO:0007669"/>
    <property type="project" value="TreeGrafter"/>
</dbReference>
<keyword evidence="5 8" id="KW-0472">Membrane</keyword>
<dbReference type="Pfam" id="PF00474">
    <property type="entry name" value="SSF"/>
    <property type="match status" value="1"/>
</dbReference>
<dbReference type="PANTHER" id="PTHR11819:SF150">
    <property type="entry name" value="SODIUM_MYO-INOSITOL COTRANSPORTER"/>
    <property type="match status" value="1"/>
</dbReference>
<keyword evidence="3 8" id="KW-0812">Transmembrane</keyword>
<feature type="transmembrane region" description="Helical" evidence="8">
    <location>
        <begin position="41"/>
        <end position="58"/>
    </location>
</feature>
<dbReference type="InterPro" id="IPR038377">
    <property type="entry name" value="Na/Glc_symporter_sf"/>
</dbReference>
<feature type="transmembrane region" description="Helical" evidence="8">
    <location>
        <begin position="432"/>
        <end position="453"/>
    </location>
</feature>
<accession>A0AA85KD16</accession>
<feature type="compositionally biased region" description="Acidic residues" evidence="7">
    <location>
        <begin position="583"/>
        <end position="595"/>
    </location>
</feature>
<evidence type="ECO:0000256" key="2">
    <source>
        <dbReference type="ARBA" id="ARBA00006434"/>
    </source>
</evidence>
<keyword evidence="4 8" id="KW-1133">Transmembrane helix</keyword>
<feature type="region of interest" description="Disordered" evidence="7">
    <location>
        <begin position="580"/>
        <end position="607"/>
    </location>
</feature>
<feature type="transmembrane region" description="Helical" evidence="8">
    <location>
        <begin position="391"/>
        <end position="411"/>
    </location>
</feature>
<feature type="transmembrane region" description="Helical" evidence="8">
    <location>
        <begin position="284"/>
        <end position="302"/>
    </location>
</feature>
<comment type="similarity">
    <text evidence="2 6">Belongs to the sodium:solute symporter (SSF) (TC 2.A.21) family.</text>
</comment>
<dbReference type="Gene3D" id="1.20.1730.10">
    <property type="entry name" value="Sodium/glucose cotransporter"/>
    <property type="match status" value="1"/>
</dbReference>
<feature type="transmembrane region" description="Helical" evidence="8">
    <location>
        <begin position="499"/>
        <end position="516"/>
    </location>
</feature>
<dbReference type="NCBIfam" id="TIGR00813">
    <property type="entry name" value="sss"/>
    <property type="match status" value="1"/>
</dbReference>
<evidence type="ECO:0008006" key="11">
    <source>
        <dbReference type="Google" id="ProtNLM"/>
    </source>
</evidence>
<feature type="transmembrane region" description="Helical" evidence="8">
    <location>
        <begin position="189"/>
        <end position="207"/>
    </location>
</feature>
<feature type="transmembrane region" description="Helical" evidence="8">
    <location>
        <begin position="159"/>
        <end position="182"/>
    </location>
</feature>